<evidence type="ECO:0000313" key="6">
    <source>
        <dbReference type="Proteomes" id="UP000662466"/>
    </source>
</evidence>
<keyword evidence="1" id="KW-0472">Membrane</keyword>
<feature type="transmembrane region" description="Helical" evidence="1">
    <location>
        <begin position="20"/>
        <end position="44"/>
    </location>
</feature>
<proteinExistence type="predicted"/>
<dbReference type="PANTHER" id="PTHR14237:SF23">
    <property type="entry name" value="MOSC DOMAIN PROTEIN (AFU_ORTHOLOGUE AFUA_7G05900)"/>
    <property type="match status" value="1"/>
</dbReference>
<dbReference type="GO" id="GO:0030151">
    <property type="term" value="F:molybdenum ion binding"/>
    <property type="evidence" value="ECO:0007669"/>
    <property type="project" value="InterPro"/>
</dbReference>
<accession>A0A8H6QIN5</accession>
<name>A0A8H6QIN5_9EURO</name>
<dbReference type="EMBL" id="JACBAF010001762">
    <property type="protein sequence ID" value="KAF7173439.1"/>
    <property type="molecule type" value="Genomic_DNA"/>
</dbReference>
<dbReference type="InterPro" id="IPR011037">
    <property type="entry name" value="Pyrv_Knase-like_insert_dom_sf"/>
</dbReference>
<dbReference type="InterPro" id="IPR005303">
    <property type="entry name" value="MOCOS_middle"/>
</dbReference>
<feature type="domain" description="MOSC" evidence="2">
    <location>
        <begin position="296"/>
        <end position="463"/>
    </location>
</feature>
<dbReference type="Pfam" id="PF03473">
    <property type="entry name" value="MOSC"/>
    <property type="match status" value="1"/>
</dbReference>
<dbReference type="InterPro" id="IPR005302">
    <property type="entry name" value="MoCF_Sase_C"/>
</dbReference>
<dbReference type="Proteomes" id="UP000662466">
    <property type="component" value="Unassembled WGS sequence"/>
</dbReference>
<sequence>MLSESTFSFTNFQQDAVKALLSTTAISLLSILPISILPILIFIVRQYGSAHPAQPKGCRRLGLPPGHTNLHDEFDPKYSQGASSDVDDKGQPLWRIKALFTYPIKSCAAVELDVADVVSTGFAFDRQFCFAEHFTPDKASASDGQAQPFWDARTLRNGHYSRLALIRPEIWVPNPAAPDYAPDLDEIRSQGVMVMYYPRPAGRGLSSYLVKLGIALRLIPQELSFSVPLVPPPDRAGAYPSVPVKIWKDTPVAYDYGRHIPQSLREFLAPPAADAHAGVSRPRPLTLFRVDPTHHRQIFRNAPRKEDLGFQPVTGFADAYPLHILNIASVHDVAARCARAIPRLSVRRFRANIIVQGPEAFAEDYWKRILIRPRRRQTGVESGADADEDAAGVEVHVACRTMRCRLPNVDPATGLRHASEPDRTLKSYRRIDAGDPTNACLGMQCVPAVQEFVIRVGDTVSVLETGEHCYIKLLKPGEVVEGV</sequence>
<dbReference type="AlphaFoldDB" id="A0A8H6QIN5"/>
<dbReference type="OrthoDB" id="17255at2759"/>
<dbReference type="GO" id="GO:0030170">
    <property type="term" value="F:pyridoxal phosphate binding"/>
    <property type="evidence" value="ECO:0007669"/>
    <property type="project" value="InterPro"/>
</dbReference>
<evidence type="ECO:0000313" key="3">
    <source>
        <dbReference type="EMBL" id="KAF7136944.1"/>
    </source>
</evidence>
<keyword evidence="5" id="KW-1185">Reference proteome</keyword>
<keyword evidence="1" id="KW-1133">Transmembrane helix</keyword>
<dbReference type="PROSITE" id="PS51340">
    <property type="entry name" value="MOSC"/>
    <property type="match status" value="1"/>
</dbReference>
<protein>
    <recommendedName>
        <fullName evidence="2">MOSC domain-containing protein</fullName>
    </recommendedName>
</protein>
<evidence type="ECO:0000259" key="2">
    <source>
        <dbReference type="PROSITE" id="PS51340"/>
    </source>
</evidence>
<dbReference type="EMBL" id="JACBAD010001680">
    <property type="protein sequence ID" value="KAF7136944.1"/>
    <property type="molecule type" value="Genomic_DNA"/>
</dbReference>
<evidence type="ECO:0000256" key="1">
    <source>
        <dbReference type="SAM" id="Phobius"/>
    </source>
</evidence>
<dbReference type="SUPFAM" id="SSF50800">
    <property type="entry name" value="PK beta-barrel domain-like"/>
    <property type="match status" value="1"/>
</dbReference>
<dbReference type="Pfam" id="PF03476">
    <property type="entry name" value="MOSC_N"/>
    <property type="match status" value="1"/>
</dbReference>
<dbReference type="Proteomes" id="UP000630445">
    <property type="component" value="Unassembled WGS sequence"/>
</dbReference>
<evidence type="ECO:0000313" key="4">
    <source>
        <dbReference type="EMBL" id="KAF7173439.1"/>
    </source>
</evidence>
<keyword evidence="1" id="KW-0812">Transmembrane</keyword>
<comment type="caution">
    <text evidence="4">The sequence shown here is derived from an EMBL/GenBank/DDBJ whole genome shotgun (WGS) entry which is preliminary data.</text>
</comment>
<gene>
    <name evidence="3" type="ORF">CNMCM5793_006648</name>
    <name evidence="4" type="ORF">CNMCM6106_007503</name>
</gene>
<organism evidence="4 6">
    <name type="scientific">Aspergillus hiratsukae</name>
    <dbReference type="NCBI Taxonomy" id="1194566"/>
    <lineage>
        <taxon>Eukaryota</taxon>
        <taxon>Fungi</taxon>
        <taxon>Dikarya</taxon>
        <taxon>Ascomycota</taxon>
        <taxon>Pezizomycotina</taxon>
        <taxon>Eurotiomycetes</taxon>
        <taxon>Eurotiomycetidae</taxon>
        <taxon>Eurotiales</taxon>
        <taxon>Aspergillaceae</taxon>
        <taxon>Aspergillus</taxon>
        <taxon>Aspergillus subgen. Fumigati</taxon>
    </lineage>
</organism>
<dbReference type="GO" id="GO:0003824">
    <property type="term" value="F:catalytic activity"/>
    <property type="evidence" value="ECO:0007669"/>
    <property type="project" value="InterPro"/>
</dbReference>
<dbReference type="PANTHER" id="PTHR14237">
    <property type="entry name" value="MOLYBDOPTERIN COFACTOR SULFURASE MOSC"/>
    <property type="match status" value="1"/>
</dbReference>
<evidence type="ECO:0000313" key="5">
    <source>
        <dbReference type="Proteomes" id="UP000630445"/>
    </source>
</evidence>
<reference evidence="4" key="1">
    <citation type="submission" date="2020-06" db="EMBL/GenBank/DDBJ databases">
        <title>Draft genome sequences of strains closely related to Aspergillus parafelis and Aspergillus hiratsukae.</title>
        <authorList>
            <person name="Dos Santos R.A.C."/>
            <person name="Rivero-Menendez O."/>
            <person name="Steenwyk J.L."/>
            <person name="Mead M.E."/>
            <person name="Goldman G.H."/>
            <person name="Alastruey-Izquierdo A."/>
            <person name="Rokas A."/>
        </authorList>
    </citation>
    <scope>NUCLEOTIDE SEQUENCE</scope>
    <source>
        <strain evidence="3">CNM-CM5793</strain>
        <strain evidence="4">CNM-CM6106</strain>
    </source>
</reference>